<reference evidence="1 2" key="1">
    <citation type="submission" date="2014-09" db="EMBL/GenBank/DDBJ databases">
        <title>Alistipes sp. 627, sp. nov., a novel member of the family Rikenellaceae isolated from human faeces.</title>
        <authorList>
            <person name="Shkoporov A.N."/>
            <person name="Chaplin A.V."/>
            <person name="Motuzova O.V."/>
            <person name="Kafarskaia L.I."/>
            <person name="Khokhlova E.V."/>
            <person name="Efimov B.A."/>
        </authorList>
    </citation>
    <scope>NUCLEOTIDE SEQUENCE [LARGE SCALE GENOMIC DNA]</scope>
    <source>
        <strain evidence="1 2">627</strain>
    </source>
</reference>
<proteinExistence type="predicted"/>
<dbReference type="EMBL" id="JRGF01000005">
    <property type="protein sequence ID" value="KHE42337.1"/>
    <property type="molecule type" value="Genomic_DNA"/>
</dbReference>
<name>A0ABR4YJ95_9BACT</name>
<organism evidence="1 2">
    <name type="scientific">Alistipes inops</name>
    <dbReference type="NCBI Taxonomy" id="1501391"/>
    <lineage>
        <taxon>Bacteria</taxon>
        <taxon>Pseudomonadati</taxon>
        <taxon>Bacteroidota</taxon>
        <taxon>Bacteroidia</taxon>
        <taxon>Bacteroidales</taxon>
        <taxon>Rikenellaceae</taxon>
        <taxon>Alistipes</taxon>
    </lineage>
</organism>
<dbReference type="RefSeq" id="WP_035472954.1">
    <property type="nucleotide sequence ID" value="NZ_JRGF01000005.1"/>
</dbReference>
<comment type="caution">
    <text evidence="1">The sequence shown here is derived from an EMBL/GenBank/DDBJ whole genome shotgun (WGS) entry which is preliminary data.</text>
</comment>
<evidence type="ECO:0000313" key="1">
    <source>
        <dbReference type="EMBL" id="KHE42337.1"/>
    </source>
</evidence>
<protein>
    <recommendedName>
        <fullName evidence="3">DUF932 domain-containing protein</fullName>
    </recommendedName>
</protein>
<evidence type="ECO:0008006" key="3">
    <source>
        <dbReference type="Google" id="ProtNLM"/>
    </source>
</evidence>
<dbReference type="Proteomes" id="UP000030889">
    <property type="component" value="Unassembled WGS sequence"/>
</dbReference>
<sequence>MEKTTLQQGLNEVARKRVHRMIDNNQPLFRQTMQRLMQEAGTANDYLASIGAANRTQAAPDVIFLEDGNKLIMNMAGRKYGLHRNAVGQLAEKVAVPAKYLRELSEGAAWQRKLAAEILNQHSSWTKRSRLLVRTVDDQVRGVLSDSYRRLNSVELVTAFLSAATAQGGVPCDALMTDTKIYVETIMPEPICIPTQRNGTVAIYMGARFSTSDYGDGAVEMRTFLLNGVCLNGMVRESVMKQIHLGARLSESQMLSDRTYRLDTATMVSAIGDYTRNLYDPNNLRQKSLEIQAASEAEVDFEAELKKLVKGGLLQKTEGEGVQKLLMANNPDDGLSGGATLWKLTQAITACARELAPARSRELQEISGELMARAL</sequence>
<keyword evidence="2" id="KW-1185">Reference proteome</keyword>
<accession>A0ABR4YJ95</accession>
<gene>
    <name evidence="1" type="ORF">LG35_05515</name>
</gene>
<evidence type="ECO:0000313" key="2">
    <source>
        <dbReference type="Proteomes" id="UP000030889"/>
    </source>
</evidence>